<dbReference type="Proteomes" id="UP001457282">
    <property type="component" value="Unassembled WGS sequence"/>
</dbReference>
<dbReference type="SUPFAM" id="SSF46565">
    <property type="entry name" value="Chaperone J-domain"/>
    <property type="match status" value="1"/>
</dbReference>
<feature type="domain" description="J" evidence="2">
    <location>
        <begin position="10"/>
        <end position="44"/>
    </location>
</feature>
<protein>
    <recommendedName>
        <fullName evidence="2">J domain-containing protein</fullName>
    </recommendedName>
</protein>
<gene>
    <name evidence="3" type="ORF">M0R45_024606</name>
</gene>
<feature type="region of interest" description="Disordered" evidence="1">
    <location>
        <begin position="42"/>
        <end position="66"/>
    </location>
</feature>
<dbReference type="InterPro" id="IPR036869">
    <property type="entry name" value="J_dom_sf"/>
</dbReference>
<dbReference type="EMBL" id="JBEDUW010000005">
    <property type="protein sequence ID" value="KAK9927422.1"/>
    <property type="molecule type" value="Genomic_DNA"/>
</dbReference>
<evidence type="ECO:0000313" key="4">
    <source>
        <dbReference type="Proteomes" id="UP001457282"/>
    </source>
</evidence>
<accession>A0AAW1WVK3</accession>
<proteinExistence type="predicted"/>
<organism evidence="3 4">
    <name type="scientific">Rubus argutus</name>
    <name type="common">Southern blackberry</name>
    <dbReference type="NCBI Taxonomy" id="59490"/>
    <lineage>
        <taxon>Eukaryota</taxon>
        <taxon>Viridiplantae</taxon>
        <taxon>Streptophyta</taxon>
        <taxon>Embryophyta</taxon>
        <taxon>Tracheophyta</taxon>
        <taxon>Spermatophyta</taxon>
        <taxon>Magnoliopsida</taxon>
        <taxon>eudicotyledons</taxon>
        <taxon>Gunneridae</taxon>
        <taxon>Pentapetalae</taxon>
        <taxon>rosids</taxon>
        <taxon>fabids</taxon>
        <taxon>Rosales</taxon>
        <taxon>Rosaceae</taxon>
        <taxon>Rosoideae</taxon>
        <taxon>Rosoideae incertae sedis</taxon>
        <taxon>Rubus</taxon>
    </lineage>
</organism>
<name>A0AAW1WVK3_RUBAR</name>
<dbReference type="AlphaFoldDB" id="A0AAW1WVK3"/>
<evidence type="ECO:0000256" key="1">
    <source>
        <dbReference type="SAM" id="MobiDB-lite"/>
    </source>
</evidence>
<comment type="caution">
    <text evidence="3">The sequence shown here is derived from an EMBL/GenBank/DDBJ whole genome shotgun (WGS) entry which is preliminary data.</text>
</comment>
<evidence type="ECO:0000259" key="2">
    <source>
        <dbReference type="Pfam" id="PF00226"/>
    </source>
</evidence>
<dbReference type="InterPro" id="IPR001623">
    <property type="entry name" value="DnaJ_domain"/>
</dbReference>
<sequence>MVKSTERVCYYETLRLEPNCSREDIKMAYYVLSKIYHPDKYNSKCDMSKTKPPPNFWRSKKPTTSS</sequence>
<evidence type="ECO:0000313" key="3">
    <source>
        <dbReference type="EMBL" id="KAK9927422.1"/>
    </source>
</evidence>
<keyword evidence="4" id="KW-1185">Reference proteome</keyword>
<reference evidence="3 4" key="1">
    <citation type="journal article" date="2023" name="G3 (Bethesda)">
        <title>A chromosome-length genome assembly and annotation of blackberry (Rubus argutus, cv. 'Hillquist').</title>
        <authorList>
            <person name="Bruna T."/>
            <person name="Aryal R."/>
            <person name="Dudchenko O."/>
            <person name="Sargent D.J."/>
            <person name="Mead D."/>
            <person name="Buti M."/>
            <person name="Cavallini A."/>
            <person name="Hytonen T."/>
            <person name="Andres J."/>
            <person name="Pham M."/>
            <person name="Weisz D."/>
            <person name="Mascagni F."/>
            <person name="Usai G."/>
            <person name="Natali L."/>
            <person name="Bassil N."/>
            <person name="Fernandez G.E."/>
            <person name="Lomsadze A."/>
            <person name="Armour M."/>
            <person name="Olukolu B."/>
            <person name="Poorten T."/>
            <person name="Britton C."/>
            <person name="Davik J."/>
            <person name="Ashrafi H."/>
            <person name="Aiden E.L."/>
            <person name="Borodovsky M."/>
            <person name="Worthington M."/>
        </authorList>
    </citation>
    <scope>NUCLEOTIDE SEQUENCE [LARGE SCALE GENOMIC DNA]</scope>
    <source>
        <strain evidence="3">PI 553951</strain>
    </source>
</reference>
<dbReference type="CDD" id="cd06257">
    <property type="entry name" value="DnaJ"/>
    <property type="match status" value="1"/>
</dbReference>
<dbReference type="Pfam" id="PF00226">
    <property type="entry name" value="DnaJ"/>
    <property type="match status" value="1"/>
</dbReference>
<dbReference type="Gene3D" id="1.10.287.110">
    <property type="entry name" value="DnaJ domain"/>
    <property type="match status" value="1"/>
</dbReference>